<proteinExistence type="predicted"/>
<dbReference type="AlphaFoldDB" id="A0A2T9Y0S9"/>
<reference evidence="1 2" key="1">
    <citation type="journal article" date="2018" name="MBio">
        <title>Comparative Genomics Reveals the Core Gene Toolbox for the Fungus-Insect Symbiosis.</title>
        <authorList>
            <person name="Wang Y."/>
            <person name="Stata M."/>
            <person name="Wang W."/>
            <person name="Stajich J.E."/>
            <person name="White M.M."/>
            <person name="Moncalvo J.M."/>
        </authorList>
    </citation>
    <scope>NUCLEOTIDE SEQUENCE [LARGE SCALE GENOMIC DNA]</scope>
    <source>
        <strain evidence="1 2">SC-DP-2</strain>
    </source>
</reference>
<sequence>MCDLEIHPGLSKNCSGYGEFTLNGSMRVFFGYTLYFDTLIAGGDHNILIDSNVTEWRIRARVRCDQH</sequence>
<name>A0A2T9Y0S9_9FUNG</name>
<protein>
    <submittedName>
        <fullName evidence="1">Uncharacterized protein</fullName>
    </submittedName>
</protein>
<accession>A0A2T9Y0S9</accession>
<comment type="caution">
    <text evidence="1">The sequence shown here is derived from an EMBL/GenBank/DDBJ whole genome shotgun (WGS) entry which is preliminary data.</text>
</comment>
<dbReference type="EMBL" id="MBFS01003571">
    <property type="protein sequence ID" value="PVU85959.1"/>
    <property type="molecule type" value="Genomic_DNA"/>
</dbReference>
<keyword evidence="2" id="KW-1185">Reference proteome</keyword>
<gene>
    <name evidence="1" type="ORF">BB560_006855</name>
</gene>
<dbReference type="Proteomes" id="UP000245609">
    <property type="component" value="Unassembled WGS sequence"/>
</dbReference>
<organism evidence="1 2">
    <name type="scientific">Smittium megazygosporum</name>
    <dbReference type="NCBI Taxonomy" id="133381"/>
    <lineage>
        <taxon>Eukaryota</taxon>
        <taxon>Fungi</taxon>
        <taxon>Fungi incertae sedis</taxon>
        <taxon>Zoopagomycota</taxon>
        <taxon>Kickxellomycotina</taxon>
        <taxon>Harpellomycetes</taxon>
        <taxon>Harpellales</taxon>
        <taxon>Legeriomycetaceae</taxon>
        <taxon>Smittium</taxon>
    </lineage>
</organism>
<evidence type="ECO:0000313" key="1">
    <source>
        <dbReference type="EMBL" id="PVU85959.1"/>
    </source>
</evidence>
<evidence type="ECO:0000313" key="2">
    <source>
        <dbReference type="Proteomes" id="UP000245609"/>
    </source>
</evidence>